<gene>
    <name evidence="11" type="ordered locus">Psed_2637</name>
</gene>
<evidence type="ECO:0000256" key="6">
    <source>
        <dbReference type="ARBA" id="ARBA00022840"/>
    </source>
</evidence>
<sequence length="770" mass="78594">MNGTGAWGGAVPPGYVLRRVVGRGASSVVWEATQLSTGRPVALKLLEVDLRDDDARGRFERERQAMAALSQHPHIVALYDAGVVDHSPWLALQLCARGSYAAALREHGPMPAADALDVLIRIGEALVAAHAQGVLHCDVKPANIMITDYGSPALTDFGVARGTVSARSQTVAGGYSLDHVAPEVLNNARPTVVSDVYSLATTVWELLCGRAPFRDDSDVGPAPMVARILRGPLPTPILPGVPPELTALLTRMAAVDPAARPQSMAEAVATARGLATPRPAGVHAGPAPAPTLIGPPATTLPPGSTPPGPSPPGIGTAATNPPQPPSAAGGNRSAPPPPADTGWTPQPAFAAPAPPPPGGSGTAPPRGTGPPADRPRRRWPLVAALVGVVALLAGGGVWWWLGSRSDGLVLHAASGPGTLGAFTSDFATTTGPPGSVTASSLPRGIANRDAVPGATDGLYRGVKGSASCDRDRLADFLGGRPDLATAWVSALRSDPGLRWSRSPTVLSSGDLATFVRELTPVLLRADTRVHEHGWSDGSEQDAQAVLQAGTAVLVDGYGVPRVRCASGNPLTAPEALRPGTTPPAGAWPGFDLGATVAVTGAGQNIREFGLTDPADAAFRRPAGSLGPDDVDAVPATASPEGAFVLKGPQTACDLSDCSKTPTLEVPVIISECTRSACTVRAPDGQWDGAVPLTAGTGGVWTATGALVSPYGYTCNDEQIAATFTLTLSARAATVVDTVWTASSVAGQIVHTIPATSCTAGRLTWNVSATR</sequence>
<keyword evidence="9" id="KW-1133">Transmembrane helix</keyword>
<evidence type="ECO:0000256" key="9">
    <source>
        <dbReference type="SAM" id="Phobius"/>
    </source>
</evidence>
<dbReference type="EMBL" id="CP002593">
    <property type="protein sequence ID" value="AEA24840.1"/>
    <property type="molecule type" value="Genomic_DNA"/>
</dbReference>
<dbReference type="EC" id="2.7.11.1" evidence="1"/>
<dbReference type="InterPro" id="IPR000719">
    <property type="entry name" value="Prot_kinase_dom"/>
</dbReference>
<dbReference type="GO" id="GO:0004674">
    <property type="term" value="F:protein serine/threonine kinase activity"/>
    <property type="evidence" value="ECO:0007669"/>
    <property type="project" value="UniProtKB-KW"/>
</dbReference>
<evidence type="ECO:0000256" key="1">
    <source>
        <dbReference type="ARBA" id="ARBA00012513"/>
    </source>
</evidence>
<organism evidence="11 12">
    <name type="scientific">Pseudonocardia dioxanivorans (strain ATCC 55486 / DSM 44775 / JCM 13855 / CB1190)</name>
    <dbReference type="NCBI Taxonomy" id="675635"/>
    <lineage>
        <taxon>Bacteria</taxon>
        <taxon>Bacillati</taxon>
        <taxon>Actinomycetota</taxon>
        <taxon>Actinomycetes</taxon>
        <taxon>Pseudonocardiales</taxon>
        <taxon>Pseudonocardiaceae</taxon>
        <taxon>Pseudonocardia</taxon>
    </lineage>
</organism>
<dbReference type="AlphaFoldDB" id="F4D007"/>
<feature type="binding site" evidence="7">
    <location>
        <position position="44"/>
    </location>
    <ligand>
        <name>ATP</name>
        <dbReference type="ChEBI" id="CHEBI:30616"/>
    </ligand>
</feature>
<feature type="compositionally biased region" description="Low complexity" evidence="8">
    <location>
        <begin position="277"/>
        <end position="286"/>
    </location>
</feature>
<dbReference type="GO" id="GO:0005524">
    <property type="term" value="F:ATP binding"/>
    <property type="evidence" value="ECO:0007669"/>
    <property type="project" value="UniProtKB-UniRule"/>
</dbReference>
<dbReference type="Gene3D" id="1.10.510.10">
    <property type="entry name" value="Transferase(Phosphotransferase) domain 1"/>
    <property type="match status" value="1"/>
</dbReference>
<dbReference type="Pfam" id="PF00069">
    <property type="entry name" value="Pkinase"/>
    <property type="match status" value="1"/>
</dbReference>
<evidence type="ECO:0000256" key="2">
    <source>
        <dbReference type="ARBA" id="ARBA00022527"/>
    </source>
</evidence>
<dbReference type="Pfam" id="PF20568">
    <property type="entry name" value="DUF6777"/>
    <property type="match status" value="1"/>
</dbReference>
<keyword evidence="2 11" id="KW-0723">Serine/threonine-protein kinase</keyword>
<evidence type="ECO:0000313" key="11">
    <source>
        <dbReference type="EMBL" id="AEA24840.1"/>
    </source>
</evidence>
<dbReference type="PANTHER" id="PTHR43289">
    <property type="entry name" value="MITOGEN-ACTIVATED PROTEIN KINASE KINASE KINASE 20-RELATED"/>
    <property type="match status" value="1"/>
</dbReference>
<keyword evidence="12" id="KW-1185">Reference proteome</keyword>
<feature type="transmembrane region" description="Helical" evidence="9">
    <location>
        <begin position="381"/>
        <end position="401"/>
    </location>
</feature>
<evidence type="ECO:0000256" key="7">
    <source>
        <dbReference type="PROSITE-ProRule" id="PRU10141"/>
    </source>
</evidence>
<dbReference type="PROSITE" id="PS00107">
    <property type="entry name" value="PROTEIN_KINASE_ATP"/>
    <property type="match status" value="1"/>
</dbReference>
<accession>F4D007</accession>
<dbReference type="Proteomes" id="UP000007809">
    <property type="component" value="Chromosome"/>
</dbReference>
<dbReference type="HOGENOM" id="CLU_362844_0_0_11"/>
<keyword evidence="6 7" id="KW-0067">ATP-binding</keyword>
<name>F4D007_PSEUX</name>
<keyword evidence="9" id="KW-0812">Transmembrane</keyword>
<keyword evidence="4 7" id="KW-0547">Nucleotide-binding</keyword>
<protein>
    <recommendedName>
        <fullName evidence="1">non-specific serine/threonine protein kinase</fullName>
        <ecNumber evidence="1">2.7.11.1</ecNumber>
    </recommendedName>
</protein>
<dbReference type="eggNOG" id="COG0515">
    <property type="taxonomic scope" value="Bacteria"/>
</dbReference>
<feature type="compositionally biased region" description="Pro residues" evidence="8">
    <location>
        <begin position="303"/>
        <end position="312"/>
    </location>
</feature>
<keyword evidence="9" id="KW-0472">Membrane</keyword>
<feature type="region of interest" description="Disordered" evidence="8">
    <location>
        <begin position="276"/>
        <end position="375"/>
    </location>
</feature>
<dbReference type="SMART" id="SM00220">
    <property type="entry name" value="S_TKc"/>
    <property type="match status" value="1"/>
</dbReference>
<evidence type="ECO:0000259" key="10">
    <source>
        <dbReference type="PROSITE" id="PS50011"/>
    </source>
</evidence>
<dbReference type="InterPro" id="IPR011009">
    <property type="entry name" value="Kinase-like_dom_sf"/>
</dbReference>
<dbReference type="InterPro" id="IPR017441">
    <property type="entry name" value="Protein_kinase_ATP_BS"/>
</dbReference>
<feature type="compositionally biased region" description="Low complexity" evidence="8">
    <location>
        <begin position="362"/>
        <end position="371"/>
    </location>
</feature>
<evidence type="ECO:0000256" key="8">
    <source>
        <dbReference type="SAM" id="MobiDB-lite"/>
    </source>
</evidence>
<dbReference type="STRING" id="675635.Psed_2637"/>
<dbReference type="PROSITE" id="PS50011">
    <property type="entry name" value="PROTEIN_KINASE_DOM"/>
    <property type="match status" value="1"/>
</dbReference>
<reference evidence="11 12" key="1">
    <citation type="journal article" date="2011" name="J. Bacteriol.">
        <title>Genome sequence of the 1,4-dioxane-degrading Pseudonocardia dioxanivorans strain CB1190.</title>
        <authorList>
            <person name="Sales C.M."/>
            <person name="Mahendra S."/>
            <person name="Grostern A."/>
            <person name="Parales R.E."/>
            <person name="Goodwin L.A."/>
            <person name="Woyke T."/>
            <person name="Nolan M."/>
            <person name="Lapidus A."/>
            <person name="Chertkov O."/>
            <person name="Ovchinnikova G."/>
            <person name="Sczyrba A."/>
            <person name="Alvarez-Cohen L."/>
        </authorList>
    </citation>
    <scope>NUCLEOTIDE SEQUENCE [LARGE SCALE GENOMIC DNA]</scope>
    <source>
        <strain evidence="12">ATCC 55486 / DSM 44775 / JCM 13855 / CB1190</strain>
    </source>
</reference>
<dbReference type="InterPro" id="IPR046704">
    <property type="entry name" value="DUF6777"/>
</dbReference>
<dbReference type="KEGG" id="pdx:Psed_2637"/>
<keyword evidence="5 11" id="KW-0418">Kinase</keyword>
<proteinExistence type="predicted"/>
<dbReference type="OrthoDB" id="4655582at2"/>
<dbReference type="PANTHER" id="PTHR43289:SF6">
    <property type="entry name" value="SERINE_THREONINE-PROTEIN KINASE NEKL-3"/>
    <property type="match status" value="1"/>
</dbReference>
<dbReference type="CDD" id="cd14014">
    <property type="entry name" value="STKc_PknB_like"/>
    <property type="match status" value="1"/>
</dbReference>
<keyword evidence="3 11" id="KW-0808">Transferase</keyword>
<feature type="domain" description="Protein kinase" evidence="10">
    <location>
        <begin position="15"/>
        <end position="274"/>
    </location>
</feature>
<dbReference type="RefSeq" id="WP_013674764.1">
    <property type="nucleotide sequence ID" value="NC_015312.1"/>
</dbReference>
<evidence type="ECO:0000256" key="4">
    <source>
        <dbReference type="ARBA" id="ARBA00022741"/>
    </source>
</evidence>
<dbReference type="InterPro" id="IPR008271">
    <property type="entry name" value="Ser/Thr_kinase_AS"/>
</dbReference>
<evidence type="ECO:0000313" key="12">
    <source>
        <dbReference type="Proteomes" id="UP000007809"/>
    </source>
</evidence>
<evidence type="ECO:0000256" key="5">
    <source>
        <dbReference type="ARBA" id="ARBA00022777"/>
    </source>
</evidence>
<dbReference type="SUPFAM" id="SSF56112">
    <property type="entry name" value="Protein kinase-like (PK-like)"/>
    <property type="match status" value="1"/>
</dbReference>
<dbReference type="PROSITE" id="PS00108">
    <property type="entry name" value="PROTEIN_KINASE_ST"/>
    <property type="match status" value="1"/>
</dbReference>
<evidence type="ECO:0000256" key="3">
    <source>
        <dbReference type="ARBA" id="ARBA00022679"/>
    </source>
</evidence>